<keyword evidence="2" id="KW-1185">Reference proteome</keyword>
<protein>
    <submittedName>
        <fullName evidence="1">4225_t:CDS:1</fullName>
    </submittedName>
</protein>
<evidence type="ECO:0000313" key="2">
    <source>
        <dbReference type="Proteomes" id="UP000789366"/>
    </source>
</evidence>
<feature type="non-terminal residue" evidence="1">
    <location>
        <position position="1"/>
    </location>
</feature>
<feature type="non-terminal residue" evidence="1">
    <location>
        <position position="45"/>
    </location>
</feature>
<reference evidence="1" key="1">
    <citation type="submission" date="2021-06" db="EMBL/GenBank/DDBJ databases">
        <authorList>
            <person name="Kallberg Y."/>
            <person name="Tangrot J."/>
            <person name="Rosling A."/>
        </authorList>
    </citation>
    <scope>NUCLEOTIDE SEQUENCE</scope>
    <source>
        <strain evidence="1">28 12/20/2015</strain>
    </source>
</reference>
<sequence length="45" mass="5199">SLKEDFDEMKEYLSEIDNKVSTILEVLLMKKQILPISNDVKSTVN</sequence>
<name>A0ACA9R1C3_9GLOM</name>
<proteinExistence type="predicted"/>
<dbReference type="EMBL" id="CAJVPW010054914">
    <property type="protein sequence ID" value="CAG8772449.1"/>
    <property type="molecule type" value="Genomic_DNA"/>
</dbReference>
<organism evidence="1 2">
    <name type="scientific">Cetraspora pellucida</name>
    <dbReference type="NCBI Taxonomy" id="1433469"/>
    <lineage>
        <taxon>Eukaryota</taxon>
        <taxon>Fungi</taxon>
        <taxon>Fungi incertae sedis</taxon>
        <taxon>Mucoromycota</taxon>
        <taxon>Glomeromycotina</taxon>
        <taxon>Glomeromycetes</taxon>
        <taxon>Diversisporales</taxon>
        <taxon>Gigasporaceae</taxon>
        <taxon>Cetraspora</taxon>
    </lineage>
</organism>
<accession>A0ACA9R1C3</accession>
<gene>
    <name evidence="1" type="ORF">SPELUC_LOCUS15866</name>
</gene>
<dbReference type="Proteomes" id="UP000789366">
    <property type="component" value="Unassembled WGS sequence"/>
</dbReference>
<comment type="caution">
    <text evidence="1">The sequence shown here is derived from an EMBL/GenBank/DDBJ whole genome shotgun (WGS) entry which is preliminary data.</text>
</comment>
<evidence type="ECO:0000313" key="1">
    <source>
        <dbReference type="EMBL" id="CAG8772449.1"/>
    </source>
</evidence>